<sequence>MKSFLFGANHQIVGKCEPDKLSYPGAFQPTQGSFTDLANHIGKGHPWMPAVLDEGSRRLKRNANYAELVAVDIDSGLTIEQALELPFVTGHCALAIESASSTPEHNKFRLVFAYTELVKGYQTLEACQRYLIHLLKVADPACKDASRFFFGAPGRSPFVLNETATLSANFVEQAIAWQAGLERERQQQLEASRRRLEQRHAARAASGATDDTDELVAKALAVLPPRAPGAGIAGNYELWRDVCWALKNHYGEAQAIAMVEAYSPSQHGWNVAQVMRWDSSATLGTLFHHAQHYGFQFPWGEAQKKEKWDAPDPEAYQAYIEQETEQERVEAAQSHQWTLEAVKTYFDKASLKFFKRFKRLPEKPRQKPTEQAIDYTLGCLPPAGTVQSPKLIYQSQDYAQLIQEAREQGYKAILNTSQTGSGKSYRTAALSPFELGIDPEEESAKVWWVDQNHRNVTTAPAEKYFTDLPTRHAGLKVDNDRTTPSGKPHLRHPKRGEEVDTRGNCHLAGLFHTAASKGYNSASETATGNPICRSCQFFGQCGTDSGDGFGFRSDRRDGMKERQIRTAFESLPSPEDHNYAHDVAILEEAGAILKPIKTLTVCLSDFDTAWASLEEEDPIAYEQLSPARKALRIFVANGSTDYHGLDDAAIRARLGAFPAALDVDHVRATVEQDLGAVLNPKMAEPDRIDEEGFEAQTKVVQSLKGKIERRQVKISKLEQEIELIPDQGLNLLEATALETKLHSQLVELKLEVADLSKELLEAEEILKLFRTYNRSERKATGRQNRDTLRDTIANLPTQWLIPFLEVWAGFTPGALRISKYGGLTITTADERQQSILADMGFIIPLDATLTPERFALHSGIPAAQILQVEMAGEAPKNLDVKQITGFNLAGKKRSDATDQRLAAFINWTKQQHGSVAVLDHLKKAEATNADGWHFGTDARGSNRFQHHNALISIGLPLPDLAVIKDRWLSLGGEATGTTFADYYREEIDAAITQEAGRLRANRRPDEDLTLYFVFDCDRSQMQYTLPMAHSVVDVAQLCPAAATPFDRAMMAVCQAKQQLISAGQKATQTAIATITGYAQQYVSRLLKALLDMAFKTTTNPIMDNNKSSCKKPIDTEPLVAIANTLTWAAQNYTDQELGETILEAFYQWAEPKYWHYLWQTLTAETQMRLLTALTLQFPELLEVTA</sequence>
<evidence type="ECO:0000313" key="4">
    <source>
        <dbReference type="Proteomes" id="UP001476950"/>
    </source>
</evidence>
<proteinExistence type="predicted"/>
<feature type="region of interest" description="Disordered" evidence="2">
    <location>
        <begin position="475"/>
        <end position="499"/>
    </location>
</feature>
<organism evidence="3 4">
    <name type="scientific">Stenomitos frigidus AS-A4</name>
    <dbReference type="NCBI Taxonomy" id="2933935"/>
    <lineage>
        <taxon>Bacteria</taxon>
        <taxon>Bacillati</taxon>
        <taxon>Cyanobacteriota</taxon>
        <taxon>Cyanophyceae</taxon>
        <taxon>Leptolyngbyales</taxon>
        <taxon>Leptolyngbyaceae</taxon>
        <taxon>Stenomitos</taxon>
    </lineage>
</organism>
<protein>
    <submittedName>
        <fullName evidence="3">PriCT-2 domain-containing protein</fullName>
    </submittedName>
</protein>
<keyword evidence="4" id="KW-1185">Reference proteome</keyword>
<comment type="caution">
    <text evidence="3">The sequence shown here is derived from an EMBL/GenBank/DDBJ whole genome shotgun (WGS) entry which is preliminary data.</text>
</comment>
<reference evidence="3 4" key="1">
    <citation type="submission" date="2022-04" db="EMBL/GenBank/DDBJ databases">
        <title>Positive selection, recombination, and allopatry shape intraspecific diversity of widespread and dominant cyanobacteria.</title>
        <authorList>
            <person name="Wei J."/>
            <person name="Shu W."/>
            <person name="Hu C."/>
        </authorList>
    </citation>
    <scope>NUCLEOTIDE SEQUENCE [LARGE SCALE GENOMIC DNA]</scope>
    <source>
        <strain evidence="3 4">AS-A4</strain>
    </source>
</reference>
<evidence type="ECO:0000256" key="2">
    <source>
        <dbReference type="SAM" id="MobiDB-lite"/>
    </source>
</evidence>
<name>A0ABV0KVT3_9CYAN</name>
<dbReference type="EMBL" id="JAMPLM010000062">
    <property type="protein sequence ID" value="MEP1062354.1"/>
    <property type="molecule type" value="Genomic_DNA"/>
</dbReference>
<gene>
    <name evidence="3" type="ORF">NDI38_28680</name>
</gene>
<accession>A0ABV0KVT3</accession>
<keyword evidence="1" id="KW-0175">Coiled coil</keyword>
<evidence type="ECO:0000313" key="3">
    <source>
        <dbReference type="EMBL" id="MEP1062354.1"/>
    </source>
</evidence>
<dbReference type="RefSeq" id="WP_190446173.1">
    <property type="nucleotide sequence ID" value="NZ_JAMPLM010000062.1"/>
</dbReference>
<feature type="coiled-coil region" evidence="1">
    <location>
        <begin position="700"/>
        <end position="765"/>
    </location>
</feature>
<evidence type="ECO:0000256" key="1">
    <source>
        <dbReference type="SAM" id="Coils"/>
    </source>
</evidence>
<dbReference type="Proteomes" id="UP001476950">
    <property type="component" value="Unassembled WGS sequence"/>
</dbReference>